<dbReference type="Pfam" id="PF00487">
    <property type="entry name" value="FA_desaturase"/>
    <property type="match status" value="1"/>
</dbReference>
<feature type="transmembrane region" description="Helical" evidence="1">
    <location>
        <begin position="155"/>
        <end position="172"/>
    </location>
</feature>
<dbReference type="STRING" id="391625.PPSIR1_36964"/>
<dbReference type="InterPro" id="IPR005804">
    <property type="entry name" value="FA_desaturase_dom"/>
</dbReference>
<feature type="transmembrane region" description="Helical" evidence="1">
    <location>
        <begin position="21"/>
        <end position="44"/>
    </location>
</feature>
<evidence type="ECO:0000259" key="2">
    <source>
        <dbReference type="Pfam" id="PF00487"/>
    </source>
</evidence>
<keyword evidence="1" id="KW-1133">Transmembrane helix</keyword>
<comment type="caution">
    <text evidence="3">The sequence shown here is derived from an EMBL/GenBank/DDBJ whole genome shotgun (WGS) entry which is preliminary data.</text>
</comment>
<organism evidence="3 4">
    <name type="scientific">Plesiocystis pacifica SIR-1</name>
    <dbReference type="NCBI Taxonomy" id="391625"/>
    <lineage>
        <taxon>Bacteria</taxon>
        <taxon>Pseudomonadati</taxon>
        <taxon>Myxococcota</taxon>
        <taxon>Polyangia</taxon>
        <taxon>Nannocystales</taxon>
        <taxon>Nannocystaceae</taxon>
        <taxon>Plesiocystis</taxon>
    </lineage>
</organism>
<keyword evidence="4" id="KW-1185">Reference proteome</keyword>
<reference evidence="3 4" key="1">
    <citation type="submission" date="2007-06" db="EMBL/GenBank/DDBJ databases">
        <authorList>
            <person name="Shimkets L."/>
            <person name="Ferriera S."/>
            <person name="Johnson J."/>
            <person name="Kravitz S."/>
            <person name="Beeson K."/>
            <person name="Sutton G."/>
            <person name="Rogers Y.-H."/>
            <person name="Friedman R."/>
            <person name="Frazier M."/>
            <person name="Venter J.C."/>
        </authorList>
    </citation>
    <scope>NUCLEOTIDE SEQUENCE [LARGE SCALE GENOMIC DNA]</scope>
    <source>
        <strain evidence="3 4">SIR-1</strain>
    </source>
</reference>
<evidence type="ECO:0000256" key="1">
    <source>
        <dbReference type="SAM" id="Phobius"/>
    </source>
</evidence>
<protein>
    <recommendedName>
        <fullName evidence="2">Fatty acid desaturase domain-containing protein</fullName>
    </recommendedName>
</protein>
<sequence length="282" mass="31716">MRLRPSIDALLRRHGSPALTHGLLLGMLAAHFALLVYAPLWLAFVPGVLLVHRVGILGHEYIHGIPLKQTRHCLAVVTALDGVMTLFGVYELYRGMHLAHHRWLNQAGDPAMEHTERERARGLRALLGAGEVGKTLGQLSLALRGQHSHARARRIVFGALASLAWIGAWAYLGRLDVPLHNALIVVVTAAVPSSLRAAIEHNAEPTSPAFANEYEVLISLLNLNRHVHHHLEPGRPWYALEFKTDRPLPWTCYFTHWYRVHVTREFTTMQPPRRSEPRSLDE</sequence>
<dbReference type="Proteomes" id="UP000005801">
    <property type="component" value="Unassembled WGS sequence"/>
</dbReference>
<gene>
    <name evidence="3" type="ORF">PPSIR1_36964</name>
</gene>
<dbReference type="RefSeq" id="WP_006970207.1">
    <property type="nucleotide sequence ID" value="NZ_ABCS01000009.1"/>
</dbReference>
<accession>A6G0F8</accession>
<evidence type="ECO:0000313" key="4">
    <source>
        <dbReference type="Proteomes" id="UP000005801"/>
    </source>
</evidence>
<feature type="transmembrane region" description="Helical" evidence="1">
    <location>
        <begin position="74"/>
        <end position="93"/>
    </location>
</feature>
<evidence type="ECO:0000313" key="3">
    <source>
        <dbReference type="EMBL" id="EDM80604.1"/>
    </source>
</evidence>
<name>A6G0F8_9BACT</name>
<dbReference type="EMBL" id="ABCS01000009">
    <property type="protein sequence ID" value="EDM80604.1"/>
    <property type="molecule type" value="Genomic_DNA"/>
</dbReference>
<dbReference type="AlphaFoldDB" id="A6G0F8"/>
<feature type="domain" description="Fatty acid desaturase" evidence="2">
    <location>
        <begin position="40"/>
        <end position="258"/>
    </location>
</feature>
<proteinExistence type="predicted"/>
<keyword evidence="1" id="KW-0472">Membrane</keyword>
<keyword evidence="1" id="KW-0812">Transmembrane</keyword>
<dbReference type="GO" id="GO:0006629">
    <property type="term" value="P:lipid metabolic process"/>
    <property type="evidence" value="ECO:0007669"/>
    <property type="project" value="InterPro"/>
</dbReference>